<accession>A0A5J5IEI1</accession>
<evidence type="ECO:0000313" key="2">
    <source>
        <dbReference type="Proteomes" id="UP000326903"/>
    </source>
</evidence>
<dbReference type="AlphaFoldDB" id="A0A5J5IEI1"/>
<dbReference type="EMBL" id="VYQF01000003">
    <property type="protein sequence ID" value="KAA9038408.1"/>
    <property type="molecule type" value="Genomic_DNA"/>
</dbReference>
<name>A0A5J5IEI1_9BACT</name>
<keyword evidence="2" id="KW-1185">Reference proteome</keyword>
<dbReference type="Proteomes" id="UP000326903">
    <property type="component" value="Unassembled WGS sequence"/>
</dbReference>
<reference evidence="1 2" key="1">
    <citation type="submission" date="2019-09" db="EMBL/GenBank/DDBJ databases">
        <title>Draft genome sequence of Ginsengibacter sp. BR5-29.</title>
        <authorList>
            <person name="Im W.-T."/>
        </authorList>
    </citation>
    <scope>NUCLEOTIDE SEQUENCE [LARGE SCALE GENOMIC DNA]</scope>
    <source>
        <strain evidence="1 2">BR5-29</strain>
    </source>
</reference>
<protein>
    <submittedName>
        <fullName evidence="1">Uncharacterized protein</fullName>
    </submittedName>
</protein>
<gene>
    <name evidence="1" type="ORF">FW778_12620</name>
</gene>
<proteinExistence type="predicted"/>
<dbReference type="RefSeq" id="WP_150415083.1">
    <property type="nucleotide sequence ID" value="NZ_VYQF01000003.1"/>
</dbReference>
<evidence type="ECO:0000313" key="1">
    <source>
        <dbReference type="EMBL" id="KAA9038408.1"/>
    </source>
</evidence>
<sequence>MIANTYFRNALIIMVTCIGSISMDSCTTTRIVSKYDCDTFANNPLNKMTTWSFAWGLVQPKDIIPNCDKRFNHLNQVTVKNNLGFALISVVTLGIVMPQRVEWCCAPYSPATDSLGHN</sequence>
<comment type="caution">
    <text evidence="1">The sequence shown here is derived from an EMBL/GenBank/DDBJ whole genome shotgun (WGS) entry which is preliminary data.</text>
</comment>
<organism evidence="1 2">
    <name type="scientific">Ginsengibacter hankyongi</name>
    <dbReference type="NCBI Taxonomy" id="2607284"/>
    <lineage>
        <taxon>Bacteria</taxon>
        <taxon>Pseudomonadati</taxon>
        <taxon>Bacteroidota</taxon>
        <taxon>Chitinophagia</taxon>
        <taxon>Chitinophagales</taxon>
        <taxon>Chitinophagaceae</taxon>
        <taxon>Ginsengibacter</taxon>
    </lineage>
</organism>